<dbReference type="InterPro" id="IPR045088">
    <property type="entry name" value="ALAT1/2-like"/>
</dbReference>
<comment type="cofactor">
    <cofactor evidence="1">
        <name>pyridoxal 5'-phosphate</name>
        <dbReference type="ChEBI" id="CHEBI:597326"/>
    </cofactor>
</comment>
<evidence type="ECO:0000256" key="4">
    <source>
        <dbReference type="ARBA" id="ARBA00022679"/>
    </source>
</evidence>
<keyword evidence="3" id="KW-0032">Aminotransferase</keyword>
<dbReference type="Proteomes" id="UP000001307">
    <property type="component" value="Unassembled WGS sequence"/>
</dbReference>
<dbReference type="InterPro" id="IPR015422">
    <property type="entry name" value="PyrdxlP-dep_Trfase_small"/>
</dbReference>
<dbReference type="GO" id="GO:0030170">
    <property type="term" value="F:pyridoxal phosphate binding"/>
    <property type="evidence" value="ECO:0007669"/>
    <property type="project" value="InterPro"/>
</dbReference>
<comment type="catalytic activity">
    <reaction evidence="9">
        <text>L-alanine + 2-oxoglutarate = pyruvate + L-glutamate</text>
        <dbReference type="Rhea" id="RHEA:19453"/>
        <dbReference type="ChEBI" id="CHEBI:15361"/>
        <dbReference type="ChEBI" id="CHEBI:16810"/>
        <dbReference type="ChEBI" id="CHEBI:29985"/>
        <dbReference type="ChEBI" id="CHEBI:57972"/>
        <dbReference type="EC" id="2.6.1.2"/>
    </reaction>
</comment>
<keyword evidence="5" id="KW-0663">Pyridoxal phosphate</keyword>
<dbReference type="OrthoDB" id="1732682at2759"/>
<evidence type="ECO:0000256" key="5">
    <source>
        <dbReference type="ARBA" id="ARBA00022898"/>
    </source>
</evidence>
<dbReference type="Gene3D" id="3.90.1150.10">
    <property type="entry name" value="Aspartate Aminotransferase, domain 1"/>
    <property type="match status" value="1"/>
</dbReference>
<evidence type="ECO:0000256" key="9">
    <source>
        <dbReference type="ARBA" id="ARBA00047412"/>
    </source>
</evidence>
<dbReference type="GO" id="GO:0004021">
    <property type="term" value="F:L-alanine:2-oxoglutarate aminotransferase activity"/>
    <property type="evidence" value="ECO:0007669"/>
    <property type="project" value="UniProtKB-EC"/>
</dbReference>
<dbReference type="EC" id="2.6.1.2" evidence="8"/>
<dbReference type="PANTHER" id="PTHR11751:SF29">
    <property type="entry name" value="ALANINE TRANSAMINASE"/>
    <property type="match status" value="1"/>
</dbReference>
<keyword evidence="10" id="KW-0732">Signal</keyword>
<reference evidence="12" key="1">
    <citation type="journal article" date="2010" name="Science">
        <title>Plasticity of animal genome architecture unmasked by rapid evolution of a pelagic tunicate.</title>
        <authorList>
            <person name="Denoeud F."/>
            <person name="Henriet S."/>
            <person name="Mungpakdee S."/>
            <person name="Aury J.M."/>
            <person name="Da Silva C."/>
            <person name="Brinkmann H."/>
            <person name="Mikhaleva J."/>
            <person name="Olsen L.C."/>
            <person name="Jubin C."/>
            <person name="Canestro C."/>
            <person name="Bouquet J.M."/>
            <person name="Danks G."/>
            <person name="Poulain J."/>
            <person name="Campsteijn C."/>
            <person name="Adamski M."/>
            <person name="Cross I."/>
            <person name="Yadetie F."/>
            <person name="Muffato M."/>
            <person name="Louis A."/>
            <person name="Butcher S."/>
            <person name="Tsagkogeorga G."/>
            <person name="Konrad A."/>
            <person name="Singh S."/>
            <person name="Jensen M.F."/>
            <person name="Cong E.H."/>
            <person name="Eikeseth-Otteraa H."/>
            <person name="Noel B."/>
            <person name="Anthouard V."/>
            <person name="Porcel B.M."/>
            <person name="Kachouri-Lafond R."/>
            <person name="Nishino A."/>
            <person name="Ugolini M."/>
            <person name="Chourrout P."/>
            <person name="Nishida H."/>
            <person name="Aasland R."/>
            <person name="Huzurbazar S."/>
            <person name="Westhof E."/>
            <person name="Delsuc F."/>
            <person name="Lehrach H."/>
            <person name="Reinhardt R."/>
            <person name="Weissenbach J."/>
            <person name="Roy S.W."/>
            <person name="Artiguenave F."/>
            <person name="Postlethwait J.H."/>
            <person name="Manak J.R."/>
            <person name="Thompson E.M."/>
            <person name="Jaillon O."/>
            <person name="Du Pasquier L."/>
            <person name="Boudinot P."/>
            <person name="Liberles D.A."/>
            <person name="Volff J.N."/>
            <person name="Philippe H."/>
            <person name="Lenhard B."/>
            <person name="Roest Crollius H."/>
            <person name="Wincker P."/>
            <person name="Chourrout D."/>
        </authorList>
    </citation>
    <scope>NUCLEOTIDE SEQUENCE [LARGE SCALE GENOMIC DNA]</scope>
</reference>
<feature type="signal peptide" evidence="10">
    <location>
        <begin position="1"/>
        <end position="15"/>
    </location>
</feature>
<comment type="pathway">
    <text evidence="6">Amino-acid degradation; L-alanine degradation via transaminase pathway; pyruvate from L-alanine: step 1/1.</text>
</comment>
<evidence type="ECO:0000313" key="12">
    <source>
        <dbReference type="EMBL" id="CBY08079.1"/>
    </source>
</evidence>
<evidence type="ECO:0000313" key="13">
    <source>
        <dbReference type="Proteomes" id="UP000001307"/>
    </source>
</evidence>
<gene>
    <name evidence="12" type="ORF">GSOID_T00004084001</name>
</gene>
<dbReference type="InterPro" id="IPR004839">
    <property type="entry name" value="Aminotransferase_I/II_large"/>
</dbReference>
<evidence type="ECO:0000256" key="2">
    <source>
        <dbReference type="ARBA" id="ARBA00011738"/>
    </source>
</evidence>
<dbReference type="UniPathway" id="UPA00528">
    <property type="reaction ID" value="UER00586"/>
</dbReference>
<name>E4X883_OIKDI</name>
<dbReference type="InterPro" id="IPR015424">
    <property type="entry name" value="PyrdxlP-dep_Trfase"/>
</dbReference>
<dbReference type="InterPro" id="IPR015421">
    <property type="entry name" value="PyrdxlP-dep_Trfase_major"/>
</dbReference>
<feature type="domain" description="Aminotransferase class I/classII large" evidence="11">
    <location>
        <begin position="166"/>
        <end position="543"/>
    </location>
</feature>
<evidence type="ECO:0000256" key="6">
    <source>
        <dbReference type="ARBA" id="ARBA00025708"/>
    </source>
</evidence>
<dbReference type="EMBL" id="FN653029">
    <property type="protein sequence ID" value="CBY08079.1"/>
    <property type="molecule type" value="Genomic_DNA"/>
</dbReference>
<evidence type="ECO:0000256" key="8">
    <source>
        <dbReference type="ARBA" id="ARBA00026106"/>
    </source>
</evidence>
<comment type="subunit">
    <text evidence="2">Homodimer.</text>
</comment>
<dbReference type="Gene3D" id="3.40.640.10">
    <property type="entry name" value="Type I PLP-dependent aspartate aminotransferase-like (Major domain)"/>
    <property type="match status" value="1"/>
</dbReference>
<dbReference type="PANTHER" id="PTHR11751">
    <property type="entry name" value="ALANINE AMINOTRANSFERASE"/>
    <property type="match status" value="1"/>
</dbReference>
<dbReference type="AlphaFoldDB" id="E4X883"/>
<keyword evidence="13" id="KW-1185">Reference proteome</keyword>
<dbReference type="InParanoid" id="E4X883"/>
<sequence length="557" mass="61474">MKLFAFLSFNFSALANIAPRRYVDLEGMLSTNDNLELNMLWGYGCHCFTFIWNREKEEMLQRNASKVRQVAASARSKVLTIDSMNERVKAVQYAVRGPIVIRAGEIENQLKAGSTEFPFDEVIKCNIGDAHAMQQKPITYLRQVVCGTVNPELMADASGENNNGVIPSDASEQAKRILASCGGGSVGAYSNSTGVPVIRADVARYIEKRDGIGSVDPENVMLSTGASGSITTLLKMLVNGPQDGIMIPIPQYPLYSACLAEFNATIVPYYLNEETNWSLNLEELERAYADSDVKPKAICIINPGNPTGQVASYENIRNVLEFAHSRGLFVLADEVYQDNVYAEGAAFHSFRKVLLEMGEPYASSVELASFHSTSKGYMGECGFRSGYMEILNMDEDVKSQLIKLISSRLCPPVPGQAAMDVVVNPPVPGDDSYELYIEERTKVLSDLKYKAKLVADTFNSIEGISCQPVQGAMYAFPNIKLPEKFIKEAGQKGLIPDAYYCTLLLEQTGICVVAGSGFRQKAGSWHFRTTILPPKEKMEKFAKLFTEFHLGILAKYE</sequence>
<dbReference type="FunCoup" id="E4X883">
    <property type="interactions" value="7"/>
</dbReference>
<evidence type="ECO:0000256" key="7">
    <source>
        <dbReference type="ARBA" id="ARBA00025785"/>
    </source>
</evidence>
<dbReference type="GO" id="GO:0042853">
    <property type="term" value="P:L-alanine catabolic process"/>
    <property type="evidence" value="ECO:0007669"/>
    <property type="project" value="UniProtKB-UniPathway"/>
</dbReference>
<evidence type="ECO:0000256" key="3">
    <source>
        <dbReference type="ARBA" id="ARBA00022576"/>
    </source>
</evidence>
<accession>E4X883</accession>
<keyword evidence="4" id="KW-0808">Transferase</keyword>
<protein>
    <recommendedName>
        <fullName evidence="8">alanine transaminase</fullName>
        <ecNumber evidence="8">2.6.1.2</ecNumber>
    </recommendedName>
</protein>
<dbReference type="SUPFAM" id="SSF53383">
    <property type="entry name" value="PLP-dependent transferases"/>
    <property type="match status" value="1"/>
</dbReference>
<organism evidence="12">
    <name type="scientific">Oikopleura dioica</name>
    <name type="common">Tunicate</name>
    <dbReference type="NCBI Taxonomy" id="34765"/>
    <lineage>
        <taxon>Eukaryota</taxon>
        <taxon>Metazoa</taxon>
        <taxon>Chordata</taxon>
        <taxon>Tunicata</taxon>
        <taxon>Appendicularia</taxon>
        <taxon>Copelata</taxon>
        <taxon>Oikopleuridae</taxon>
        <taxon>Oikopleura</taxon>
    </lineage>
</organism>
<dbReference type="Gene3D" id="1.10.287.1970">
    <property type="match status" value="1"/>
</dbReference>
<dbReference type="CDD" id="cd00609">
    <property type="entry name" value="AAT_like"/>
    <property type="match status" value="1"/>
</dbReference>
<dbReference type="Pfam" id="PF00155">
    <property type="entry name" value="Aminotran_1_2"/>
    <property type="match status" value="1"/>
</dbReference>
<dbReference type="FunFam" id="3.90.1150.10:FF:000010">
    <property type="entry name" value="Alanine aminotransferase 2"/>
    <property type="match status" value="1"/>
</dbReference>
<evidence type="ECO:0000259" key="11">
    <source>
        <dbReference type="Pfam" id="PF00155"/>
    </source>
</evidence>
<evidence type="ECO:0000256" key="1">
    <source>
        <dbReference type="ARBA" id="ARBA00001933"/>
    </source>
</evidence>
<evidence type="ECO:0000256" key="10">
    <source>
        <dbReference type="SAM" id="SignalP"/>
    </source>
</evidence>
<feature type="chain" id="PRO_5013379641" description="alanine transaminase" evidence="10">
    <location>
        <begin position="16"/>
        <end position="557"/>
    </location>
</feature>
<comment type="similarity">
    <text evidence="7">Belongs to the class-I pyridoxal-phosphate-dependent aminotransferase family. Alanine aminotransferase subfamily.</text>
</comment>
<proteinExistence type="inferred from homology"/>
<dbReference type="FunFam" id="3.40.640.10:FF:000012">
    <property type="entry name" value="alanine aminotransferase 2"/>
    <property type="match status" value="1"/>
</dbReference>